<feature type="compositionally biased region" description="Low complexity" evidence="1">
    <location>
        <begin position="8"/>
        <end position="18"/>
    </location>
</feature>
<dbReference type="Gramene" id="OGLUM06G13780.1">
    <property type="protein sequence ID" value="OGLUM06G13780.1"/>
    <property type="gene ID" value="OGLUM06G13780"/>
</dbReference>
<feature type="compositionally biased region" description="Basic and acidic residues" evidence="1">
    <location>
        <begin position="190"/>
        <end position="201"/>
    </location>
</feature>
<proteinExistence type="predicted"/>
<dbReference type="Proteomes" id="UP000026961">
    <property type="component" value="Chromosome 6"/>
</dbReference>
<evidence type="ECO:0000256" key="1">
    <source>
        <dbReference type="SAM" id="MobiDB-lite"/>
    </source>
</evidence>
<dbReference type="HOGENOM" id="CLU_1362297_0_0_1"/>
<sequence>MRARRLEATAAATRSSRLVPPPATASTGDDGRPSRRIHRRGGLGPSDLAASDLHGDGLTATAGCRCDKCPSSPLLSPGGLAGGSIGVDVGDRRIWEMRWIWGIVLGDWGIEESMKRIGLNKLAQFEPVEEGLAVPCVDDSAQHASEEEDEPLWTNREQSSEALPKNLISTFSWCKTSKTGSGDLLSRSPVHADEQDGLDYK</sequence>
<name>A0A0E0A8W8_9ORYZ</name>
<accession>A0A0E0A8W8</accession>
<reference evidence="2" key="2">
    <citation type="submission" date="2018-05" db="EMBL/GenBank/DDBJ databases">
        <title>OgluRS3 (Oryza glumaepatula Reference Sequence Version 3).</title>
        <authorList>
            <person name="Zhang J."/>
            <person name="Kudrna D."/>
            <person name="Lee S."/>
            <person name="Talag J."/>
            <person name="Welchert J."/>
            <person name="Wing R.A."/>
        </authorList>
    </citation>
    <scope>NUCLEOTIDE SEQUENCE [LARGE SCALE GENOMIC DNA]</scope>
</reference>
<feature type="region of interest" description="Disordered" evidence="1">
    <location>
        <begin position="140"/>
        <end position="159"/>
    </location>
</feature>
<keyword evidence="3" id="KW-1185">Reference proteome</keyword>
<feature type="region of interest" description="Disordered" evidence="1">
    <location>
        <begin position="178"/>
        <end position="201"/>
    </location>
</feature>
<dbReference type="AlphaFoldDB" id="A0A0E0A8W8"/>
<organism evidence="2">
    <name type="scientific">Oryza glumipatula</name>
    <dbReference type="NCBI Taxonomy" id="40148"/>
    <lineage>
        <taxon>Eukaryota</taxon>
        <taxon>Viridiplantae</taxon>
        <taxon>Streptophyta</taxon>
        <taxon>Embryophyta</taxon>
        <taxon>Tracheophyta</taxon>
        <taxon>Spermatophyta</taxon>
        <taxon>Magnoliopsida</taxon>
        <taxon>Liliopsida</taxon>
        <taxon>Poales</taxon>
        <taxon>Poaceae</taxon>
        <taxon>BOP clade</taxon>
        <taxon>Oryzoideae</taxon>
        <taxon>Oryzeae</taxon>
        <taxon>Oryzinae</taxon>
        <taxon>Oryza</taxon>
    </lineage>
</organism>
<evidence type="ECO:0000313" key="3">
    <source>
        <dbReference type="Proteomes" id="UP000026961"/>
    </source>
</evidence>
<evidence type="ECO:0000313" key="2">
    <source>
        <dbReference type="EnsemblPlants" id="OGLUM06G13780.1"/>
    </source>
</evidence>
<dbReference type="EnsemblPlants" id="OGLUM06G13780.1">
    <property type="protein sequence ID" value="OGLUM06G13780.1"/>
    <property type="gene ID" value="OGLUM06G13780"/>
</dbReference>
<feature type="region of interest" description="Disordered" evidence="1">
    <location>
        <begin position="1"/>
        <end position="51"/>
    </location>
</feature>
<reference evidence="2" key="1">
    <citation type="submission" date="2015-04" db="UniProtKB">
        <authorList>
            <consortium name="EnsemblPlants"/>
        </authorList>
    </citation>
    <scope>IDENTIFICATION</scope>
</reference>
<protein>
    <submittedName>
        <fullName evidence="2">Uncharacterized protein</fullName>
    </submittedName>
</protein>